<evidence type="ECO:0000259" key="7">
    <source>
        <dbReference type="Pfam" id="PF01301"/>
    </source>
</evidence>
<dbReference type="PIRSF" id="PIRSF006336">
    <property type="entry name" value="B-gal"/>
    <property type="match status" value="1"/>
</dbReference>
<dbReference type="SUPFAM" id="SSF49785">
    <property type="entry name" value="Galactose-binding domain-like"/>
    <property type="match status" value="1"/>
</dbReference>
<dbReference type="PANTHER" id="PTHR23421">
    <property type="entry name" value="BETA-GALACTOSIDASE RELATED"/>
    <property type="match status" value="1"/>
</dbReference>
<comment type="similarity">
    <text evidence="1 5">Belongs to the glycosyl hydrolase 35 family.</text>
</comment>
<dbReference type="PRINTS" id="PR00742">
    <property type="entry name" value="GLHYDRLASE35"/>
</dbReference>
<dbReference type="Proteomes" id="UP001652625">
    <property type="component" value="Chromosome 01"/>
</dbReference>
<dbReference type="GeneID" id="100205909"/>
<proteinExistence type="inferred from homology"/>
<gene>
    <name evidence="11" type="primary">LOC100205909</name>
</gene>
<evidence type="ECO:0000313" key="10">
    <source>
        <dbReference type="Proteomes" id="UP001652625"/>
    </source>
</evidence>
<comment type="catalytic activity">
    <reaction evidence="4">
        <text>Hydrolysis of terminal non-reducing beta-D-galactose residues in beta-D-galactosides.</text>
        <dbReference type="EC" id="3.2.1.23"/>
    </reaction>
</comment>
<feature type="transmembrane region" description="Helical" evidence="6">
    <location>
        <begin position="12"/>
        <end position="34"/>
    </location>
</feature>
<dbReference type="InterPro" id="IPR048912">
    <property type="entry name" value="BetaGal1-like_ABD1"/>
</dbReference>
<dbReference type="InterPro" id="IPR008979">
    <property type="entry name" value="Galactose-bd-like_sf"/>
</dbReference>
<organism evidence="10 11">
    <name type="scientific">Hydra vulgaris</name>
    <name type="common">Hydra</name>
    <name type="synonym">Hydra attenuata</name>
    <dbReference type="NCBI Taxonomy" id="6087"/>
    <lineage>
        <taxon>Eukaryota</taxon>
        <taxon>Metazoa</taxon>
        <taxon>Cnidaria</taxon>
        <taxon>Hydrozoa</taxon>
        <taxon>Hydroidolina</taxon>
        <taxon>Anthoathecata</taxon>
        <taxon>Aplanulata</taxon>
        <taxon>Hydridae</taxon>
        <taxon>Hydra</taxon>
    </lineage>
</organism>
<dbReference type="InterPro" id="IPR001944">
    <property type="entry name" value="Glycoside_Hdrlase_35"/>
</dbReference>
<dbReference type="Pfam" id="PF01301">
    <property type="entry name" value="Glyco_hydro_35"/>
    <property type="match status" value="1"/>
</dbReference>
<dbReference type="InterPro" id="IPR017853">
    <property type="entry name" value="GH"/>
</dbReference>
<reference evidence="10" key="1">
    <citation type="submission" date="2025-05" db="UniProtKB">
        <authorList>
            <consortium name="RefSeq"/>
        </authorList>
    </citation>
    <scope>NUCLEOTIDE SEQUENCE [LARGE SCALE GENOMIC DNA]</scope>
</reference>
<evidence type="ECO:0000256" key="1">
    <source>
        <dbReference type="ARBA" id="ARBA00009809"/>
    </source>
</evidence>
<keyword evidence="6" id="KW-1133">Transmembrane helix</keyword>
<evidence type="ECO:0000256" key="4">
    <source>
        <dbReference type="RuleBase" id="RU000675"/>
    </source>
</evidence>
<dbReference type="InterPro" id="IPR019801">
    <property type="entry name" value="Glyco_hydro_35_CS"/>
</dbReference>
<evidence type="ECO:0000259" key="8">
    <source>
        <dbReference type="Pfam" id="PF21317"/>
    </source>
</evidence>
<keyword evidence="10" id="KW-1185">Reference proteome</keyword>
<dbReference type="Gene3D" id="3.20.20.80">
    <property type="entry name" value="Glycosidases"/>
    <property type="match status" value="1"/>
</dbReference>
<reference evidence="11" key="2">
    <citation type="submission" date="2025-08" db="UniProtKB">
        <authorList>
            <consortium name="RefSeq"/>
        </authorList>
    </citation>
    <scope>IDENTIFICATION</scope>
</reference>
<dbReference type="Pfam" id="PF21317">
    <property type="entry name" value="BetaGal_ABD_1"/>
    <property type="match status" value="1"/>
</dbReference>
<protein>
    <recommendedName>
        <fullName evidence="4">Beta-galactosidase</fullName>
        <ecNumber evidence="4">3.2.1.23</ecNumber>
    </recommendedName>
</protein>
<evidence type="ECO:0000313" key="11">
    <source>
        <dbReference type="RefSeq" id="XP_065643750.1"/>
    </source>
</evidence>
<dbReference type="InterPro" id="IPR026283">
    <property type="entry name" value="B-gal_1-like"/>
</dbReference>
<dbReference type="Gene3D" id="2.60.120.260">
    <property type="entry name" value="Galactose-binding domain-like"/>
    <property type="match status" value="2"/>
</dbReference>
<name>A0ABM4B4H9_HYDVU</name>
<feature type="domain" description="Beta-galactosidase galactose-binding" evidence="9">
    <location>
        <begin position="569"/>
        <end position="627"/>
    </location>
</feature>
<feature type="domain" description="Beta-galactosidase 1-like first all-beta" evidence="8">
    <location>
        <begin position="434"/>
        <end position="539"/>
    </location>
</feature>
<keyword evidence="6" id="KW-0472">Membrane</keyword>
<evidence type="ECO:0000256" key="2">
    <source>
        <dbReference type="ARBA" id="ARBA00022801"/>
    </source>
</evidence>
<dbReference type="PROSITE" id="PS01182">
    <property type="entry name" value="GLYCOSYL_HYDROL_F35"/>
    <property type="match status" value="1"/>
</dbReference>
<accession>A0ABM4B4H9</accession>
<dbReference type="SUPFAM" id="SSF51445">
    <property type="entry name" value="(Trans)glycosidases"/>
    <property type="match status" value="1"/>
</dbReference>
<dbReference type="InterPro" id="IPR031330">
    <property type="entry name" value="Gly_Hdrlase_35_cat"/>
</dbReference>
<dbReference type="Pfam" id="PF21467">
    <property type="entry name" value="BetaGal_gal-bd"/>
    <property type="match status" value="1"/>
</dbReference>
<dbReference type="InterPro" id="IPR048913">
    <property type="entry name" value="BetaGal_gal-bd"/>
</dbReference>
<feature type="domain" description="Glycoside hydrolase 35 catalytic" evidence="7">
    <location>
        <begin position="56"/>
        <end position="371"/>
    </location>
</feature>
<keyword evidence="6" id="KW-0812">Transmembrane</keyword>
<evidence type="ECO:0000256" key="5">
    <source>
        <dbReference type="RuleBase" id="RU003679"/>
    </source>
</evidence>
<evidence type="ECO:0000256" key="3">
    <source>
        <dbReference type="ARBA" id="ARBA00023295"/>
    </source>
</evidence>
<evidence type="ECO:0000259" key="9">
    <source>
        <dbReference type="Pfam" id="PF21467"/>
    </source>
</evidence>
<evidence type="ECO:0000256" key="6">
    <source>
        <dbReference type="SAM" id="Phobius"/>
    </source>
</evidence>
<sequence length="667" mass="76894">MLLADVYLHRWIKMVITVGILMCVFAYLFLFSSFEMTSDANRIQAPEGLKVNGRNFTFKREKFRIMSGSMHYFRIPFRKWSDRLLKLKAMGLNTVDIYIPWNLHEPEPGYFDFSSDQLNLSEFLYLLQGYGLYAIIRPGPYICAELDLGGLPSWLLRDKNMKLRSLYPGFIEPVERYFKQLFAILQPFQFSYGGPIIAFQIENEYGVYDHDSNYMKYLKEIYISNGLSELFFVCDNKQGLGKYKLEGVLQTINFMWLDAKGMIDKLEAVQPDKPVFVTELWDGWFDHWGENHHIVKTADAALALEYVIKRGASFNLYMFHGGTNFGFINGANANNDGLNYQSTITSYDYDAPVSETGRLSQKFEELKLTIKNNAPKGAVPKTLPWIPDDSPYTGYGMIKLTTQMDLSEILKHVNFKKYQHVVNMENLSINNNAGQSFGYIVYENRFQNTKDATLFIEEARDFILVEVENNIIYSSYDKLKNIKIPIKQDSGTEILLRIFVENSGRVNYGLDLNNQRKGLLGKVMLNNNVLTNWKIYPLEFKKDWLDNVTTNGIWKDIGNTTHGNLSPKVYKGNLYVHKHAPSDTSILVEGWFKGCVFINGFNLGRYWDRGPQKTLYVPDQILSSGDNTLLLFDLHGNPSKHEESGYPFVSSEYNHDLGEINQKEFLI</sequence>
<keyword evidence="3 4" id="KW-0326">Glycosidase</keyword>
<keyword evidence="2 4" id="KW-0378">Hydrolase</keyword>
<dbReference type="EC" id="3.2.1.23" evidence="4"/>
<dbReference type="RefSeq" id="XP_065643750.1">
    <property type="nucleotide sequence ID" value="XM_065787678.1"/>
</dbReference>